<reference evidence="4" key="1">
    <citation type="submission" date="2017-02" db="EMBL/GenBank/DDBJ databases">
        <authorList>
            <person name="Varghese N."/>
            <person name="Submissions S."/>
        </authorList>
    </citation>
    <scope>NUCLEOTIDE SEQUENCE [LARGE SCALE GENOMIC DNA]</scope>
    <source>
        <strain evidence="4">UM2</strain>
    </source>
</reference>
<keyword evidence="3" id="KW-0548">Nucleotidyltransferase</keyword>
<dbReference type="CDD" id="cd04182">
    <property type="entry name" value="GT_2_like_f"/>
    <property type="match status" value="1"/>
</dbReference>
<proteinExistence type="predicted"/>
<evidence type="ECO:0000313" key="3">
    <source>
        <dbReference type="EMBL" id="SKB28334.1"/>
    </source>
</evidence>
<dbReference type="RefSeq" id="WP_235862572.1">
    <property type="nucleotide sequence ID" value="NZ_FUYM01000001.1"/>
</dbReference>
<organism evidence="3 4">
    <name type="scientific">Rhizorhabdus histidinilytica</name>
    <dbReference type="NCBI Taxonomy" id="439228"/>
    <lineage>
        <taxon>Bacteria</taxon>
        <taxon>Pseudomonadati</taxon>
        <taxon>Pseudomonadota</taxon>
        <taxon>Alphaproteobacteria</taxon>
        <taxon>Sphingomonadales</taxon>
        <taxon>Sphingomonadaceae</taxon>
        <taxon>Rhizorhabdus</taxon>
    </lineage>
</organism>
<dbReference type="GO" id="GO:0016779">
    <property type="term" value="F:nucleotidyltransferase activity"/>
    <property type="evidence" value="ECO:0007669"/>
    <property type="project" value="UniProtKB-KW"/>
</dbReference>
<protein>
    <submittedName>
        <fullName evidence="3">Molybdenum cofactor cytidylyltransferase</fullName>
    </submittedName>
</protein>
<dbReference type="PANTHER" id="PTHR43777:SF1">
    <property type="entry name" value="MOLYBDENUM COFACTOR CYTIDYLYLTRANSFERASE"/>
    <property type="match status" value="1"/>
</dbReference>
<keyword evidence="4" id="KW-1185">Reference proteome</keyword>
<name>A0A1T4ZZX2_9SPHN</name>
<dbReference type="InterPro" id="IPR029044">
    <property type="entry name" value="Nucleotide-diphossugar_trans"/>
</dbReference>
<evidence type="ECO:0000256" key="1">
    <source>
        <dbReference type="ARBA" id="ARBA00022842"/>
    </source>
</evidence>
<dbReference type="Gene3D" id="3.90.550.10">
    <property type="entry name" value="Spore Coat Polysaccharide Biosynthesis Protein SpsA, Chain A"/>
    <property type="match status" value="1"/>
</dbReference>
<keyword evidence="3" id="KW-0808">Transferase</keyword>
<feature type="domain" description="MobA-like NTP transferase" evidence="2">
    <location>
        <begin position="5"/>
        <end position="160"/>
    </location>
</feature>
<dbReference type="SUPFAM" id="SSF53448">
    <property type="entry name" value="Nucleotide-diphospho-sugar transferases"/>
    <property type="match status" value="1"/>
</dbReference>
<gene>
    <name evidence="3" type="ORF">SAMN06295920_101425</name>
</gene>
<dbReference type="EMBL" id="FUYM01000001">
    <property type="protein sequence ID" value="SKB28334.1"/>
    <property type="molecule type" value="Genomic_DNA"/>
</dbReference>
<sequence length="190" mass="19176">MNVGAILLAAGSARRMGADKLMADLGGRPLALHAFEALLAAGFDRPIVAVAPGGAVGALLADRARLVPVADHALGMGHSLAAAVAAVPGDWTAALIGLADMPFVRPATLRALAAASASHAIVRPVFDGTPGHPVAWGRDHFPALAGLRGDKGGRDILARSPPVPFACDDPGVTIDVDTPEALAAARARFL</sequence>
<dbReference type="InterPro" id="IPR025877">
    <property type="entry name" value="MobA-like_NTP_Trfase"/>
</dbReference>
<evidence type="ECO:0000259" key="2">
    <source>
        <dbReference type="Pfam" id="PF12804"/>
    </source>
</evidence>
<dbReference type="PANTHER" id="PTHR43777">
    <property type="entry name" value="MOLYBDENUM COFACTOR CYTIDYLYLTRANSFERASE"/>
    <property type="match status" value="1"/>
</dbReference>
<dbReference type="AlphaFoldDB" id="A0A1T4ZZX2"/>
<evidence type="ECO:0000313" key="4">
    <source>
        <dbReference type="Proteomes" id="UP000189818"/>
    </source>
</evidence>
<dbReference type="Pfam" id="PF12804">
    <property type="entry name" value="NTP_transf_3"/>
    <property type="match status" value="1"/>
</dbReference>
<accession>A0A1T4ZZX2</accession>
<dbReference type="Proteomes" id="UP000189818">
    <property type="component" value="Unassembled WGS sequence"/>
</dbReference>
<dbReference type="STRING" id="439228.SAMN06295920_101425"/>
<keyword evidence="1" id="KW-0460">Magnesium</keyword>